<gene>
    <name evidence="1" type="ORF">CFP56_029615</name>
</gene>
<reference evidence="1 2" key="1">
    <citation type="journal article" date="2018" name="Sci. Data">
        <title>The draft genome sequence of cork oak.</title>
        <authorList>
            <person name="Ramos A.M."/>
            <person name="Usie A."/>
            <person name="Barbosa P."/>
            <person name="Barros P.M."/>
            <person name="Capote T."/>
            <person name="Chaves I."/>
            <person name="Simoes F."/>
            <person name="Abreu I."/>
            <person name="Carrasquinho I."/>
            <person name="Faro C."/>
            <person name="Guimaraes J.B."/>
            <person name="Mendonca D."/>
            <person name="Nobrega F."/>
            <person name="Rodrigues L."/>
            <person name="Saibo N.J.M."/>
            <person name="Varela M.C."/>
            <person name="Egas C."/>
            <person name="Matos J."/>
            <person name="Miguel C.M."/>
            <person name="Oliveira M.M."/>
            <person name="Ricardo C.P."/>
            <person name="Goncalves S."/>
        </authorList>
    </citation>
    <scope>NUCLEOTIDE SEQUENCE [LARGE SCALE GENOMIC DNA]</scope>
    <source>
        <strain evidence="2">cv. HL8</strain>
    </source>
</reference>
<comment type="caution">
    <text evidence="1">The sequence shown here is derived from an EMBL/GenBank/DDBJ whole genome shotgun (WGS) entry which is preliminary data.</text>
</comment>
<dbReference type="EMBL" id="PKMF04000488">
    <property type="protein sequence ID" value="KAK7829115.1"/>
    <property type="molecule type" value="Genomic_DNA"/>
</dbReference>
<evidence type="ECO:0000313" key="1">
    <source>
        <dbReference type="EMBL" id="KAK7829115.1"/>
    </source>
</evidence>
<organism evidence="1 2">
    <name type="scientific">Quercus suber</name>
    <name type="common">Cork oak</name>
    <dbReference type="NCBI Taxonomy" id="58331"/>
    <lineage>
        <taxon>Eukaryota</taxon>
        <taxon>Viridiplantae</taxon>
        <taxon>Streptophyta</taxon>
        <taxon>Embryophyta</taxon>
        <taxon>Tracheophyta</taxon>
        <taxon>Spermatophyta</taxon>
        <taxon>Magnoliopsida</taxon>
        <taxon>eudicotyledons</taxon>
        <taxon>Gunneridae</taxon>
        <taxon>Pentapetalae</taxon>
        <taxon>rosids</taxon>
        <taxon>fabids</taxon>
        <taxon>Fagales</taxon>
        <taxon>Fagaceae</taxon>
        <taxon>Quercus</taxon>
    </lineage>
</organism>
<keyword evidence="2" id="KW-1185">Reference proteome</keyword>
<accession>A0AAW0JQH9</accession>
<protein>
    <submittedName>
        <fullName evidence="1">Uncharacterized protein</fullName>
    </submittedName>
</protein>
<name>A0AAW0JQH9_QUESU</name>
<dbReference type="AlphaFoldDB" id="A0AAW0JQH9"/>
<dbReference type="Proteomes" id="UP000237347">
    <property type="component" value="Unassembled WGS sequence"/>
</dbReference>
<evidence type="ECO:0000313" key="2">
    <source>
        <dbReference type="Proteomes" id="UP000237347"/>
    </source>
</evidence>
<proteinExistence type="predicted"/>
<sequence>MIAVLVVQKKLSQLLAIRRYPKSTVKLTSWCITRKLIVGSSSRTRFMMLPRT</sequence>